<name>A0ABN8S2L6_9CNID</name>
<comment type="caution">
    <text evidence="3">The sequence shown here is derived from an EMBL/GenBank/DDBJ whole genome shotgun (WGS) entry which is preliminary data.</text>
</comment>
<accession>A0ABN8S2L6</accession>
<feature type="transmembrane region" description="Helical" evidence="1">
    <location>
        <begin position="162"/>
        <end position="183"/>
    </location>
</feature>
<gene>
    <name evidence="3" type="ORF">PLOB_00033800</name>
</gene>
<evidence type="ECO:0000313" key="3">
    <source>
        <dbReference type="EMBL" id="CAH3185962.1"/>
    </source>
</evidence>
<keyword evidence="1" id="KW-1133">Transmembrane helix</keyword>
<protein>
    <recommendedName>
        <fullName evidence="5">TNFR-Cys domain-containing protein</fullName>
    </recommendedName>
</protein>
<keyword evidence="4" id="KW-1185">Reference proteome</keyword>
<proteinExistence type="predicted"/>
<keyword evidence="2" id="KW-0732">Signal</keyword>
<feature type="signal peptide" evidence="2">
    <location>
        <begin position="1"/>
        <end position="21"/>
    </location>
</feature>
<evidence type="ECO:0000256" key="1">
    <source>
        <dbReference type="SAM" id="Phobius"/>
    </source>
</evidence>
<reference evidence="3 4" key="1">
    <citation type="submission" date="2022-05" db="EMBL/GenBank/DDBJ databases">
        <authorList>
            <consortium name="Genoscope - CEA"/>
            <person name="William W."/>
        </authorList>
    </citation>
    <scope>NUCLEOTIDE SEQUENCE [LARGE SCALE GENOMIC DNA]</scope>
</reference>
<feature type="chain" id="PRO_5047474802" description="TNFR-Cys domain-containing protein" evidence="2">
    <location>
        <begin position="22"/>
        <end position="255"/>
    </location>
</feature>
<evidence type="ECO:0008006" key="5">
    <source>
        <dbReference type="Google" id="ProtNLM"/>
    </source>
</evidence>
<keyword evidence="1" id="KW-0812">Transmembrane</keyword>
<organism evidence="3 4">
    <name type="scientific">Porites lobata</name>
    <dbReference type="NCBI Taxonomy" id="104759"/>
    <lineage>
        <taxon>Eukaryota</taxon>
        <taxon>Metazoa</taxon>
        <taxon>Cnidaria</taxon>
        <taxon>Anthozoa</taxon>
        <taxon>Hexacorallia</taxon>
        <taxon>Scleractinia</taxon>
        <taxon>Fungiina</taxon>
        <taxon>Poritidae</taxon>
        <taxon>Porites</taxon>
    </lineage>
</organism>
<dbReference type="Proteomes" id="UP001159405">
    <property type="component" value="Unassembled WGS sequence"/>
</dbReference>
<dbReference type="EMBL" id="CALNXK010000453">
    <property type="protein sequence ID" value="CAH3185962.1"/>
    <property type="molecule type" value="Genomic_DNA"/>
</dbReference>
<keyword evidence="1" id="KW-0472">Membrane</keyword>
<evidence type="ECO:0000313" key="4">
    <source>
        <dbReference type="Proteomes" id="UP001159405"/>
    </source>
</evidence>
<sequence length="255" mass="28657">MEMEVDVRLILLAILYAVIQAQDDSSRVDLTEKLLFHCTWCLRNLSSAACKVLSNGTISCIRCKEHLLDSLPCRTCSRGFESNQTSRPHVSCDSCLCNGSFDSRKSNSNCEYMEESCFVCQSNDSVWHCQDCQKSQGTNDCAKENGKVETKTNSGFSLKEKIIVAVCSTFGAVCLCIIGFLLYRHRRSRNTITLKKPFWTVELTNRNYDDLDFSLLDPITDVPLVYRNDIGDFDSEALLAAEKPHLVMEVDAGDD</sequence>
<evidence type="ECO:0000256" key="2">
    <source>
        <dbReference type="SAM" id="SignalP"/>
    </source>
</evidence>